<dbReference type="Proteomes" id="UP000596902">
    <property type="component" value="Unassembled WGS sequence"/>
</dbReference>
<keyword evidence="1" id="KW-0472">Membrane</keyword>
<reference evidence="2" key="1">
    <citation type="submission" date="2020-01" db="EMBL/GenBank/DDBJ databases">
        <authorList>
            <person name="Feng Z.H.Z."/>
        </authorList>
    </citation>
    <scope>NUCLEOTIDE SEQUENCE</scope>
    <source>
        <strain evidence="2">CBS107.38</strain>
    </source>
</reference>
<feature type="transmembrane region" description="Helical" evidence="1">
    <location>
        <begin position="27"/>
        <end position="43"/>
    </location>
</feature>
<accession>A0A8H7AX64</accession>
<protein>
    <submittedName>
        <fullName evidence="2">Uncharacterized protein</fullName>
    </submittedName>
</protein>
<keyword evidence="1" id="KW-0812">Transmembrane</keyword>
<keyword evidence="1" id="KW-1133">Transmembrane helix</keyword>
<sequence>MSNSTITTLMSRRGWVGGPDERGTLDIVWSCVSTLFICLWSMLHLNIPSPKDTFWTIFWRKARWLLLGVLAPEVPMLFAAGQWASAKRSVKAMRDMGFDEEEWSLEHAYYADSGGFELRTVDREAVPITAKQVHYLIEHDIITLPRVTKKEIWDKSNADKVAKFLACFQTAWLTTQTIARAIQHLAITPLELSSIALALTSLTTLWYWLQKPLDVETPTLVYVEKSMKEIVSTCDGGGADPYTNTPLDFIEPNAYIARKWNPLLFKWILSRKLQTKPIERIPNDRDPQLSNVYQHLSLAVATASFASIHLAGWNFSFETDWEAWLWRGNCLVMWGLLATYGTTEVVACCNERFQKLGMDTMGGYKMRWPACLWFIIPASLYAMARLALLFEVLYSMRSLPSDAFVEVKWSSFIPHI</sequence>
<reference evidence="2" key="2">
    <citation type="submission" date="2020-08" db="EMBL/GenBank/DDBJ databases">
        <title>Draft Genome Sequence of Cumin Blight Pathogen Alternaria burnsii.</title>
        <authorList>
            <person name="Feng Z."/>
        </authorList>
    </citation>
    <scope>NUCLEOTIDE SEQUENCE</scope>
    <source>
        <strain evidence="2">CBS107.38</strain>
    </source>
</reference>
<dbReference type="GeneID" id="62209467"/>
<keyword evidence="3" id="KW-1185">Reference proteome</keyword>
<dbReference type="PANTHER" id="PTHR35043:SF8">
    <property type="entry name" value="DUF4220 DOMAIN-CONTAINING PROTEIN"/>
    <property type="match status" value="1"/>
</dbReference>
<gene>
    <name evidence="2" type="ORF">GT037_011242</name>
</gene>
<evidence type="ECO:0000313" key="3">
    <source>
        <dbReference type="Proteomes" id="UP000596902"/>
    </source>
</evidence>
<dbReference type="RefSeq" id="XP_038781058.1">
    <property type="nucleotide sequence ID" value="XM_038936289.1"/>
</dbReference>
<feature type="transmembrane region" description="Helical" evidence="1">
    <location>
        <begin position="331"/>
        <end position="349"/>
    </location>
</feature>
<dbReference type="EMBL" id="JAAABM010000030">
    <property type="protein sequence ID" value="KAF7670663.1"/>
    <property type="molecule type" value="Genomic_DNA"/>
</dbReference>
<evidence type="ECO:0000313" key="2">
    <source>
        <dbReference type="EMBL" id="KAF7670663.1"/>
    </source>
</evidence>
<feature type="transmembrane region" description="Helical" evidence="1">
    <location>
        <begin position="292"/>
        <end position="311"/>
    </location>
</feature>
<dbReference type="PANTHER" id="PTHR35043">
    <property type="entry name" value="TRANSCRIPTION FACTOR DOMAIN-CONTAINING PROTEIN"/>
    <property type="match status" value="1"/>
</dbReference>
<organism evidence="2 3">
    <name type="scientific">Alternaria burnsii</name>
    <dbReference type="NCBI Taxonomy" id="1187904"/>
    <lineage>
        <taxon>Eukaryota</taxon>
        <taxon>Fungi</taxon>
        <taxon>Dikarya</taxon>
        <taxon>Ascomycota</taxon>
        <taxon>Pezizomycotina</taxon>
        <taxon>Dothideomycetes</taxon>
        <taxon>Pleosporomycetidae</taxon>
        <taxon>Pleosporales</taxon>
        <taxon>Pleosporineae</taxon>
        <taxon>Pleosporaceae</taxon>
        <taxon>Alternaria</taxon>
        <taxon>Alternaria sect. Alternaria</taxon>
    </lineage>
</organism>
<dbReference type="AlphaFoldDB" id="A0A8H7AX64"/>
<evidence type="ECO:0000256" key="1">
    <source>
        <dbReference type="SAM" id="Phobius"/>
    </source>
</evidence>
<proteinExistence type="predicted"/>
<feature type="transmembrane region" description="Helical" evidence="1">
    <location>
        <begin position="370"/>
        <end position="390"/>
    </location>
</feature>
<name>A0A8H7AX64_9PLEO</name>
<feature type="transmembrane region" description="Helical" evidence="1">
    <location>
        <begin position="64"/>
        <end position="84"/>
    </location>
</feature>
<comment type="caution">
    <text evidence="2">The sequence shown here is derived from an EMBL/GenBank/DDBJ whole genome shotgun (WGS) entry which is preliminary data.</text>
</comment>